<evidence type="ECO:0000313" key="4">
    <source>
        <dbReference type="Proteomes" id="UP001469553"/>
    </source>
</evidence>
<dbReference type="PANTHER" id="PTHR10211">
    <property type="entry name" value="DEOXYRIBODIPYRIMIDINE PHOTOLYASE"/>
    <property type="match status" value="1"/>
</dbReference>
<sequence length="283" mass="32677">MIRQKYDYVKDVEHLYKWFAILADVKDIEYLHDEFAIPYGRPRGVMGSVVKSDEHSVMKALLDVFTFHDGLQPKQRILKASTVKAARCVEKIISIRCTEHLAEGKEPSAKQPRLEKEKKAAGWLQSLVKQQREDKKDTKFNKKRQRFLTDTEKIRQGSEGVLYWMLRDQRVQDNWALIRAQQLAAKEELPLHVCFCLVVPKSEVSTLRHYAFLLKGLEEVAKDCKRLNIQFHLLHGAPGAVLPGFVSDQGFGAMVTDFSPLRESQQWLNDVKKKLSEDIPFVQ</sequence>
<dbReference type="PROSITE" id="PS51645">
    <property type="entry name" value="PHR_CRY_ALPHA_BETA"/>
    <property type="match status" value="1"/>
</dbReference>
<gene>
    <name evidence="3" type="ORF">AMECASPLE_028306</name>
</gene>
<dbReference type="SUPFAM" id="SSF52425">
    <property type="entry name" value="Cryptochrome/photolyase, N-terminal domain"/>
    <property type="match status" value="1"/>
</dbReference>
<dbReference type="InterPro" id="IPR006050">
    <property type="entry name" value="DNA_photolyase_N"/>
</dbReference>
<dbReference type="Pfam" id="PF00875">
    <property type="entry name" value="DNA_photolyase"/>
    <property type="match status" value="1"/>
</dbReference>
<dbReference type="Proteomes" id="UP001469553">
    <property type="component" value="Unassembled WGS sequence"/>
</dbReference>
<dbReference type="Gene3D" id="3.40.50.620">
    <property type="entry name" value="HUPs"/>
    <property type="match status" value="1"/>
</dbReference>
<proteinExistence type="predicted"/>
<protein>
    <recommendedName>
        <fullName evidence="2">Photolyase/cryptochrome alpha/beta domain-containing protein</fullName>
    </recommendedName>
</protein>
<dbReference type="InterPro" id="IPR036155">
    <property type="entry name" value="Crypto/Photolyase_N_sf"/>
</dbReference>
<keyword evidence="1" id="KW-0157">Chromophore</keyword>
<dbReference type="PANTHER" id="PTHR10211:SF0">
    <property type="entry name" value="DEOXYRIBODIPYRIMIDINE PHOTO-LYASE"/>
    <property type="match status" value="1"/>
</dbReference>
<dbReference type="InterPro" id="IPR052219">
    <property type="entry name" value="Photolyase_Class-2"/>
</dbReference>
<name>A0ABV0YSQ8_9TELE</name>
<reference evidence="3 4" key="1">
    <citation type="submission" date="2021-06" db="EMBL/GenBank/DDBJ databases">
        <authorList>
            <person name="Palmer J.M."/>
        </authorList>
    </citation>
    <scope>NUCLEOTIDE SEQUENCE [LARGE SCALE GENOMIC DNA]</scope>
    <source>
        <strain evidence="3 4">AS_MEX2019</strain>
        <tissue evidence="3">Muscle</tissue>
    </source>
</reference>
<comment type="caution">
    <text evidence="3">The sequence shown here is derived from an EMBL/GenBank/DDBJ whole genome shotgun (WGS) entry which is preliminary data.</text>
</comment>
<evidence type="ECO:0000256" key="1">
    <source>
        <dbReference type="ARBA" id="ARBA00022991"/>
    </source>
</evidence>
<accession>A0ABV0YSQ8</accession>
<evidence type="ECO:0000313" key="3">
    <source>
        <dbReference type="EMBL" id="MEQ2296816.1"/>
    </source>
</evidence>
<organism evidence="3 4">
    <name type="scientific">Ameca splendens</name>
    <dbReference type="NCBI Taxonomy" id="208324"/>
    <lineage>
        <taxon>Eukaryota</taxon>
        <taxon>Metazoa</taxon>
        <taxon>Chordata</taxon>
        <taxon>Craniata</taxon>
        <taxon>Vertebrata</taxon>
        <taxon>Euteleostomi</taxon>
        <taxon>Actinopterygii</taxon>
        <taxon>Neopterygii</taxon>
        <taxon>Teleostei</taxon>
        <taxon>Neoteleostei</taxon>
        <taxon>Acanthomorphata</taxon>
        <taxon>Ovalentaria</taxon>
        <taxon>Atherinomorphae</taxon>
        <taxon>Cyprinodontiformes</taxon>
        <taxon>Goodeidae</taxon>
        <taxon>Ameca</taxon>
    </lineage>
</organism>
<feature type="non-terminal residue" evidence="3">
    <location>
        <position position="283"/>
    </location>
</feature>
<feature type="domain" description="Photolyase/cryptochrome alpha/beta" evidence="2">
    <location>
        <begin position="159"/>
        <end position="283"/>
    </location>
</feature>
<dbReference type="InterPro" id="IPR014729">
    <property type="entry name" value="Rossmann-like_a/b/a_fold"/>
</dbReference>
<keyword evidence="4" id="KW-1185">Reference proteome</keyword>
<evidence type="ECO:0000259" key="2">
    <source>
        <dbReference type="PROSITE" id="PS51645"/>
    </source>
</evidence>
<dbReference type="EMBL" id="JAHRIP010040720">
    <property type="protein sequence ID" value="MEQ2296816.1"/>
    <property type="molecule type" value="Genomic_DNA"/>
</dbReference>